<name>A0AAU8JHJ4_9CYAN</name>
<dbReference type="EMBL" id="CP159837">
    <property type="protein sequence ID" value="XCM38291.1"/>
    <property type="molecule type" value="Genomic_DNA"/>
</dbReference>
<accession>A0AAU8JHJ4</accession>
<gene>
    <name evidence="1" type="ORF">ABWT76_001128</name>
</gene>
<organism evidence="1">
    <name type="scientific">Planktothricoides raciborskii GIHE-MW2</name>
    <dbReference type="NCBI Taxonomy" id="2792601"/>
    <lineage>
        <taxon>Bacteria</taxon>
        <taxon>Bacillati</taxon>
        <taxon>Cyanobacteriota</taxon>
        <taxon>Cyanophyceae</taxon>
        <taxon>Oscillatoriophycideae</taxon>
        <taxon>Oscillatoriales</taxon>
        <taxon>Oscillatoriaceae</taxon>
        <taxon>Planktothricoides</taxon>
    </lineage>
</organism>
<proteinExistence type="predicted"/>
<reference evidence="1" key="1">
    <citation type="submission" date="2024-07" db="EMBL/GenBank/DDBJ databases">
        <authorList>
            <person name="Kim Y.J."/>
            <person name="Jeong J.Y."/>
        </authorList>
    </citation>
    <scope>NUCLEOTIDE SEQUENCE</scope>
    <source>
        <strain evidence="1">GIHE-MW2</strain>
    </source>
</reference>
<dbReference type="RefSeq" id="WP_190879095.1">
    <property type="nucleotide sequence ID" value="NZ_CP159837.1"/>
</dbReference>
<dbReference type="AlphaFoldDB" id="A0AAU8JHJ4"/>
<evidence type="ECO:0000313" key="1">
    <source>
        <dbReference type="EMBL" id="XCM38291.1"/>
    </source>
</evidence>
<sequence length="277" mass="31640">MTNNTNILPWGKLLEKDAAGFIVNDCHEDKILPPWTNLVAELRETCEKVWSSRLQGLYLRGSVPRGLAMIQVSDLDSFAILSGEITDDDLNLAKDISDQMKKRYLFCKKVELILLNLPIIQENDSIWPGIIQTKSLKIAGNDRNLNLLNLPQFKPGFYLVNYAYTWENDLAKTLDILAQLPPHNLRFSAEVKKQCGWIARRMVRTGFELVMEVDQSYTPDLYYCYERFSAYFPEKQGAMKKALELAIAPSGNRPGLILFLRGFGRWLVSAVNSKFNL</sequence>
<protein>
    <recommendedName>
        <fullName evidence="2">Nucleotidyltransferase</fullName>
    </recommendedName>
</protein>
<evidence type="ECO:0008006" key="2">
    <source>
        <dbReference type="Google" id="ProtNLM"/>
    </source>
</evidence>